<name>A0ABR3RXI3_9PLEO</name>
<sequence>MLPTKIFFTLTMLMAGALALTCVQPNNPTTVDVYDSSVSGTAVSATAIPESDIDEVLHDDEEKEDGDNETISGVVPDTTDEEDVVFEPAWGEASSNDTEVEPENRLARRKAKPCKCAKVS</sequence>
<evidence type="ECO:0008006" key="5">
    <source>
        <dbReference type="Google" id="ProtNLM"/>
    </source>
</evidence>
<feature type="compositionally biased region" description="Basic residues" evidence="1">
    <location>
        <begin position="107"/>
        <end position="120"/>
    </location>
</feature>
<keyword evidence="4" id="KW-1185">Reference proteome</keyword>
<accession>A0ABR3RXI3</accession>
<evidence type="ECO:0000256" key="2">
    <source>
        <dbReference type="SAM" id="SignalP"/>
    </source>
</evidence>
<proteinExistence type="predicted"/>
<comment type="caution">
    <text evidence="3">The sequence shown here is derived from an EMBL/GenBank/DDBJ whole genome shotgun (WGS) entry which is preliminary data.</text>
</comment>
<feature type="region of interest" description="Disordered" evidence="1">
    <location>
        <begin position="52"/>
        <end position="120"/>
    </location>
</feature>
<protein>
    <recommendedName>
        <fullName evidence="5">Secreted protein</fullName>
    </recommendedName>
</protein>
<gene>
    <name evidence="3" type="ORF">SLS59_001857</name>
</gene>
<keyword evidence="2" id="KW-0732">Signal</keyword>
<dbReference type="Proteomes" id="UP001521222">
    <property type="component" value="Unassembled WGS sequence"/>
</dbReference>
<feature type="compositionally biased region" description="Acidic residues" evidence="1">
    <location>
        <begin position="52"/>
        <end position="68"/>
    </location>
</feature>
<evidence type="ECO:0000313" key="4">
    <source>
        <dbReference type="Proteomes" id="UP001521222"/>
    </source>
</evidence>
<feature type="signal peptide" evidence="2">
    <location>
        <begin position="1"/>
        <end position="19"/>
    </location>
</feature>
<organism evidence="3 4">
    <name type="scientific">Nothophoma quercina</name>
    <dbReference type="NCBI Taxonomy" id="749835"/>
    <lineage>
        <taxon>Eukaryota</taxon>
        <taxon>Fungi</taxon>
        <taxon>Dikarya</taxon>
        <taxon>Ascomycota</taxon>
        <taxon>Pezizomycotina</taxon>
        <taxon>Dothideomycetes</taxon>
        <taxon>Pleosporomycetidae</taxon>
        <taxon>Pleosporales</taxon>
        <taxon>Pleosporineae</taxon>
        <taxon>Didymellaceae</taxon>
        <taxon>Nothophoma</taxon>
    </lineage>
</organism>
<evidence type="ECO:0000313" key="3">
    <source>
        <dbReference type="EMBL" id="KAL1608667.1"/>
    </source>
</evidence>
<reference evidence="3 4" key="1">
    <citation type="submission" date="2024-02" db="EMBL/GenBank/DDBJ databases">
        <title>De novo assembly and annotation of 12 fungi associated with fruit tree decline syndrome in Ontario, Canada.</title>
        <authorList>
            <person name="Sulman M."/>
            <person name="Ellouze W."/>
            <person name="Ilyukhin E."/>
        </authorList>
    </citation>
    <scope>NUCLEOTIDE SEQUENCE [LARGE SCALE GENOMIC DNA]</scope>
    <source>
        <strain evidence="3 4">M97-236</strain>
    </source>
</reference>
<dbReference type="EMBL" id="JAKIXB020000005">
    <property type="protein sequence ID" value="KAL1608667.1"/>
    <property type="molecule type" value="Genomic_DNA"/>
</dbReference>
<evidence type="ECO:0000256" key="1">
    <source>
        <dbReference type="SAM" id="MobiDB-lite"/>
    </source>
</evidence>
<feature type="chain" id="PRO_5046027796" description="Secreted protein" evidence="2">
    <location>
        <begin position="20"/>
        <end position="120"/>
    </location>
</feature>